<accession>A0A4Y2RAQ6</accession>
<protein>
    <submittedName>
        <fullName evidence="2">Uncharacterized protein</fullName>
    </submittedName>
</protein>
<sequence>MFETRKIKDQRSAVYVNPERVKSDIYSQTSARRCGTKIWRAGYRVGCRPRHLITVQKCEVHPKGSYV</sequence>
<organism evidence="2 3">
    <name type="scientific">Araneus ventricosus</name>
    <name type="common">Orbweaver spider</name>
    <name type="synonym">Epeira ventricosa</name>
    <dbReference type="NCBI Taxonomy" id="182803"/>
    <lineage>
        <taxon>Eukaryota</taxon>
        <taxon>Metazoa</taxon>
        <taxon>Ecdysozoa</taxon>
        <taxon>Arthropoda</taxon>
        <taxon>Chelicerata</taxon>
        <taxon>Arachnida</taxon>
        <taxon>Araneae</taxon>
        <taxon>Araneomorphae</taxon>
        <taxon>Entelegynae</taxon>
        <taxon>Araneoidea</taxon>
        <taxon>Araneidae</taxon>
        <taxon>Araneus</taxon>
    </lineage>
</organism>
<feature type="non-terminal residue" evidence="2">
    <location>
        <position position="67"/>
    </location>
</feature>
<keyword evidence="3" id="KW-1185">Reference proteome</keyword>
<dbReference type="EMBL" id="BGPR01143714">
    <property type="protein sequence ID" value="GBN72795.1"/>
    <property type="molecule type" value="Genomic_DNA"/>
</dbReference>
<gene>
    <name evidence="2" type="ORF">AVEN_141410_1</name>
    <name evidence="1" type="ORF">AVEN_231630_1</name>
</gene>
<proteinExistence type="predicted"/>
<reference evidence="2 3" key="1">
    <citation type="journal article" date="2019" name="Sci. Rep.">
        <title>Orb-weaving spider Araneus ventricosus genome elucidates the spidroin gene catalogue.</title>
        <authorList>
            <person name="Kono N."/>
            <person name="Nakamura H."/>
            <person name="Ohtoshi R."/>
            <person name="Moran D.A.P."/>
            <person name="Shinohara A."/>
            <person name="Yoshida Y."/>
            <person name="Fujiwara M."/>
            <person name="Mori M."/>
            <person name="Tomita M."/>
            <person name="Arakawa K."/>
        </authorList>
    </citation>
    <scope>NUCLEOTIDE SEQUENCE [LARGE SCALE GENOMIC DNA]</scope>
</reference>
<evidence type="ECO:0000313" key="1">
    <source>
        <dbReference type="EMBL" id="GBN72795.1"/>
    </source>
</evidence>
<evidence type="ECO:0000313" key="2">
    <source>
        <dbReference type="EMBL" id="GBN72828.1"/>
    </source>
</evidence>
<comment type="caution">
    <text evidence="2">The sequence shown here is derived from an EMBL/GenBank/DDBJ whole genome shotgun (WGS) entry which is preliminary data.</text>
</comment>
<evidence type="ECO:0000313" key="3">
    <source>
        <dbReference type="Proteomes" id="UP000499080"/>
    </source>
</evidence>
<dbReference type="EMBL" id="BGPR01143731">
    <property type="protein sequence ID" value="GBN72828.1"/>
    <property type="molecule type" value="Genomic_DNA"/>
</dbReference>
<name>A0A4Y2RAQ6_ARAVE</name>
<dbReference type="AlphaFoldDB" id="A0A4Y2RAQ6"/>
<dbReference type="Proteomes" id="UP000499080">
    <property type="component" value="Unassembled WGS sequence"/>
</dbReference>